<sequence length="178" mass="20463">MARLQLEYLHPRYNLQQHLTHRLEMMCFLQPHLNQSRIVLLATYLSHQPLCQYLLGSSLQLAQVPRLVASLSKPSHLQKQSSRSQTSATGDSSGAGNSASSQSHMSWPRMTQTDVQKYTNIFVKVDTDRDGKILKWGRPRGSTIFFVFIYWLVFYGHICHVVIEALFFCLFLFMLAVN</sequence>
<name>A0A498K4Z8_MALDO</name>
<keyword evidence="2" id="KW-0812">Transmembrane</keyword>
<dbReference type="AlphaFoldDB" id="A0A498K4Z8"/>
<evidence type="ECO:0000313" key="3">
    <source>
        <dbReference type="EMBL" id="RXI00733.1"/>
    </source>
</evidence>
<dbReference type="STRING" id="3750.A0A498K4Z8"/>
<evidence type="ECO:0000256" key="1">
    <source>
        <dbReference type="SAM" id="MobiDB-lite"/>
    </source>
</evidence>
<reference evidence="3 4" key="1">
    <citation type="submission" date="2018-10" db="EMBL/GenBank/DDBJ databases">
        <title>A high-quality apple genome assembly.</title>
        <authorList>
            <person name="Hu J."/>
        </authorList>
    </citation>
    <scope>NUCLEOTIDE SEQUENCE [LARGE SCALE GENOMIC DNA]</scope>
    <source>
        <strain evidence="4">cv. HFTH1</strain>
        <tissue evidence="3">Young leaf</tissue>
    </source>
</reference>
<keyword evidence="2" id="KW-0472">Membrane</keyword>
<feature type="compositionally biased region" description="Low complexity" evidence="1">
    <location>
        <begin position="84"/>
        <end position="103"/>
    </location>
</feature>
<evidence type="ECO:0000313" key="4">
    <source>
        <dbReference type="Proteomes" id="UP000290289"/>
    </source>
</evidence>
<protein>
    <submittedName>
        <fullName evidence="3">Uncharacterized protein</fullName>
    </submittedName>
</protein>
<feature type="region of interest" description="Disordered" evidence="1">
    <location>
        <begin position="73"/>
        <end position="107"/>
    </location>
</feature>
<comment type="caution">
    <text evidence="3">The sequence shown here is derived from an EMBL/GenBank/DDBJ whole genome shotgun (WGS) entry which is preliminary data.</text>
</comment>
<evidence type="ECO:0000256" key="2">
    <source>
        <dbReference type="SAM" id="Phobius"/>
    </source>
</evidence>
<dbReference type="Proteomes" id="UP000290289">
    <property type="component" value="Chromosome 4"/>
</dbReference>
<keyword evidence="4" id="KW-1185">Reference proteome</keyword>
<dbReference type="EMBL" id="RDQH01000330">
    <property type="protein sequence ID" value="RXI00733.1"/>
    <property type="molecule type" value="Genomic_DNA"/>
</dbReference>
<proteinExistence type="predicted"/>
<feature type="transmembrane region" description="Helical" evidence="2">
    <location>
        <begin position="144"/>
        <end position="177"/>
    </location>
</feature>
<keyword evidence="2" id="KW-1133">Transmembrane helix</keyword>
<organism evidence="3 4">
    <name type="scientific">Malus domestica</name>
    <name type="common">Apple</name>
    <name type="synonym">Pyrus malus</name>
    <dbReference type="NCBI Taxonomy" id="3750"/>
    <lineage>
        <taxon>Eukaryota</taxon>
        <taxon>Viridiplantae</taxon>
        <taxon>Streptophyta</taxon>
        <taxon>Embryophyta</taxon>
        <taxon>Tracheophyta</taxon>
        <taxon>Spermatophyta</taxon>
        <taxon>Magnoliopsida</taxon>
        <taxon>eudicotyledons</taxon>
        <taxon>Gunneridae</taxon>
        <taxon>Pentapetalae</taxon>
        <taxon>rosids</taxon>
        <taxon>fabids</taxon>
        <taxon>Rosales</taxon>
        <taxon>Rosaceae</taxon>
        <taxon>Amygdaloideae</taxon>
        <taxon>Maleae</taxon>
        <taxon>Malus</taxon>
    </lineage>
</organism>
<feature type="compositionally biased region" description="Polar residues" evidence="1">
    <location>
        <begin position="73"/>
        <end position="83"/>
    </location>
</feature>
<accession>A0A498K4Z8</accession>
<gene>
    <name evidence="3" type="ORF">DVH24_000967</name>
</gene>